<dbReference type="EMBL" id="MU277232">
    <property type="protein sequence ID" value="KAI0058803.1"/>
    <property type="molecule type" value="Genomic_DNA"/>
</dbReference>
<organism evidence="1 2">
    <name type="scientific">Artomyces pyxidatus</name>
    <dbReference type="NCBI Taxonomy" id="48021"/>
    <lineage>
        <taxon>Eukaryota</taxon>
        <taxon>Fungi</taxon>
        <taxon>Dikarya</taxon>
        <taxon>Basidiomycota</taxon>
        <taxon>Agaricomycotina</taxon>
        <taxon>Agaricomycetes</taxon>
        <taxon>Russulales</taxon>
        <taxon>Auriscalpiaceae</taxon>
        <taxon>Artomyces</taxon>
    </lineage>
</organism>
<evidence type="ECO:0000313" key="2">
    <source>
        <dbReference type="Proteomes" id="UP000814140"/>
    </source>
</evidence>
<comment type="caution">
    <text evidence="1">The sequence shown here is derived from an EMBL/GenBank/DDBJ whole genome shotgun (WGS) entry which is preliminary data.</text>
</comment>
<protein>
    <submittedName>
        <fullName evidence="1">Uncharacterized protein</fullName>
    </submittedName>
</protein>
<evidence type="ECO:0000313" key="1">
    <source>
        <dbReference type="EMBL" id="KAI0058803.1"/>
    </source>
</evidence>
<sequence length="211" mass="23120">MVFSMITAPYGDGISVEVFNRCIYSLGQCLYHAFPSRHPLPLGFAPSHFLLLMHPQSTPPVLFFVVPFVSFVLLLLEFLSLRRATRDFPRPRRTRQLVSLLFIISITSLSAFSGAVGLVASETGRAGNIPLSSHTSIATQLLNVFVRFESESLPTRTGWHSISVHVVGLAVLYLLGQRSLWDTSTTATTLPAFIGNKIVSVVLAHILVAGK</sequence>
<reference evidence="1" key="2">
    <citation type="journal article" date="2022" name="New Phytol.">
        <title>Evolutionary transition to the ectomycorrhizal habit in the genomes of a hyperdiverse lineage of mushroom-forming fungi.</title>
        <authorList>
            <person name="Looney B."/>
            <person name="Miyauchi S."/>
            <person name="Morin E."/>
            <person name="Drula E."/>
            <person name="Courty P.E."/>
            <person name="Kohler A."/>
            <person name="Kuo A."/>
            <person name="LaButti K."/>
            <person name="Pangilinan J."/>
            <person name="Lipzen A."/>
            <person name="Riley R."/>
            <person name="Andreopoulos W."/>
            <person name="He G."/>
            <person name="Johnson J."/>
            <person name="Nolan M."/>
            <person name="Tritt A."/>
            <person name="Barry K.W."/>
            <person name="Grigoriev I.V."/>
            <person name="Nagy L.G."/>
            <person name="Hibbett D."/>
            <person name="Henrissat B."/>
            <person name="Matheny P.B."/>
            <person name="Labbe J."/>
            <person name="Martin F.M."/>
        </authorList>
    </citation>
    <scope>NUCLEOTIDE SEQUENCE</scope>
    <source>
        <strain evidence="1">HHB10654</strain>
    </source>
</reference>
<name>A0ACB8SRE9_9AGAM</name>
<proteinExistence type="predicted"/>
<reference evidence="1" key="1">
    <citation type="submission" date="2021-03" db="EMBL/GenBank/DDBJ databases">
        <authorList>
            <consortium name="DOE Joint Genome Institute"/>
            <person name="Ahrendt S."/>
            <person name="Looney B.P."/>
            <person name="Miyauchi S."/>
            <person name="Morin E."/>
            <person name="Drula E."/>
            <person name="Courty P.E."/>
            <person name="Chicoki N."/>
            <person name="Fauchery L."/>
            <person name="Kohler A."/>
            <person name="Kuo A."/>
            <person name="Labutti K."/>
            <person name="Pangilinan J."/>
            <person name="Lipzen A."/>
            <person name="Riley R."/>
            <person name="Andreopoulos W."/>
            <person name="He G."/>
            <person name="Johnson J."/>
            <person name="Barry K.W."/>
            <person name="Grigoriev I.V."/>
            <person name="Nagy L."/>
            <person name="Hibbett D."/>
            <person name="Henrissat B."/>
            <person name="Matheny P.B."/>
            <person name="Labbe J."/>
            <person name="Martin F."/>
        </authorList>
    </citation>
    <scope>NUCLEOTIDE SEQUENCE</scope>
    <source>
        <strain evidence="1">HHB10654</strain>
    </source>
</reference>
<keyword evidence="2" id="KW-1185">Reference proteome</keyword>
<accession>A0ACB8SRE9</accession>
<gene>
    <name evidence="1" type="ORF">BV25DRAFT_1204679</name>
</gene>
<dbReference type="Proteomes" id="UP000814140">
    <property type="component" value="Unassembled WGS sequence"/>
</dbReference>